<protein>
    <submittedName>
        <fullName evidence="8">Uncharacterized protein</fullName>
    </submittedName>
</protein>
<dbReference type="Gene3D" id="1.20.1080.10">
    <property type="entry name" value="Glycerol uptake facilitator protein"/>
    <property type="match status" value="1"/>
</dbReference>
<keyword evidence="2 6" id="KW-0813">Transport</keyword>
<dbReference type="PRINTS" id="PR00783">
    <property type="entry name" value="MINTRINSICP"/>
</dbReference>
<reference evidence="8 9" key="1">
    <citation type="journal article" date="2021" name="Nat. Plants">
        <title>The Taxus genome provides insights into paclitaxel biosynthesis.</title>
        <authorList>
            <person name="Xiong X."/>
            <person name="Gou J."/>
            <person name="Liao Q."/>
            <person name="Li Y."/>
            <person name="Zhou Q."/>
            <person name="Bi G."/>
            <person name="Li C."/>
            <person name="Du R."/>
            <person name="Wang X."/>
            <person name="Sun T."/>
            <person name="Guo L."/>
            <person name="Liang H."/>
            <person name="Lu P."/>
            <person name="Wu Y."/>
            <person name="Zhang Z."/>
            <person name="Ro D.K."/>
            <person name="Shang Y."/>
            <person name="Huang S."/>
            <person name="Yan J."/>
        </authorList>
    </citation>
    <scope>NUCLEOTIDE SEQUENCE [LARGE SCALE GENOMIC DNA]</scope>
    <source>
        <strain evidence="8">Ta-2019</strain>
    </source>
</reference>
<comment type="similarity">
    <text evidence="6">Belongs to the MIP/aquaporin (TC 1.A.8) family.</text>
</comment>
<feature type="transmembrane region" description="Helical" evidence="7">
    <location>
        <begin position="60"/>
        <end position="79"/>
    </location>
</feature>
<dbReference type="InterPro" id="IPR023271">
    <property type="entry name" value="Aquaporin-like"/>
</dbReference>
<dbReference type="AlphaFoldDB" id="A0AA38LFZ8"/>
<dbReference type="CDD" id="cd00333">
    <property type="entry name" value="MIP"/>
    <property type="match status" value="1"/>
</dbReference>
<keyword evidence="9" id="KW-1185">Reference proteome</keyword>
<evidence type="ECO:0000256" key="2">
    <source>
        <dbReference type="ARBA" id="ARBA00022448"/>
    </source>
</evidence>
<keyword evidence="5 7" id="KW-0472">Membrane</keyword>
<dbReference type="NCBIfam" id="TIGR00861">
    <property type="entry name" value="MIP"/>
    <property type="match status" value="1"/>
</dbReference>
<dbReference type="InterPro" id="IPR000425">
    <property type="entry name" value="MIP"/>
</dbReference>
<name>A0AA38LFZ8_TAXCH</name>
<feature type="transmembrane region" description="Helical" evidence="7">
    <location>
        <begin position="206"/>
        <end position="225"/>
    </location>
</feature>
<feature type="transmembrane region" description="Helical" evidence="7">
    <location>
        <begin position="173"/>
        <end position="194"/>
    </location>
</feature>
<evidence type="ECO:0000256" key="1">
    <source>
        <dbReference type="ARBA" id="ARBA00004141"/>
    </source>
</evidence>
<feature type="transmembrane region" description="Helical" evidence="7">
    <location>
        <begin position="91"/>
        <end position="111"/>
    </location>
</feature>
<evidence type="ECO:0000313" key="8">
    <source>
        <dbReference type="EMBL" id="KAH9322551.1"/>
    </source>
</evidence>
<dbReference type="InterPro" id="IPR034294">
    <property type="entry name" value="Aquaporin_transptr"/>
</dbReference>
<evidence type="ECO:0000256" key="7">
    <source>
        <dbReference type="SAM" id="Phobius"/>
    </source>
</evidence>
<evidence type="ECO:0000256" key="6">
    <source>
        <dbReference type="RuleBase" id="RU000477"/>
    </source>
</evidence>
<comment type="subcellular location">
    <subcellularLocation>
        <location evidence="1">Membrane</location>
        <topology evidence="1">Multi-pass membrane protein</topology>
    </subcellularLocation>
</comment>
<feature type="transmembrane region" description="Helical" evidence="7">
    <location>
        <begin position="245"/>
        <end position="266"/>
    </location>
</feature>
<feature type="transmembrane region" description="Helical" evidence="7">
    <location>
        <begin position="132"/>
        <end position="153"/>
    </location>
</feature>
<gene>
    <name evidence="8" type="ORF">KI387_017190</name>
</gene>
<keyword evidence="3 6" id="KW-0812">Transmembrane</keyword>
<dbReference type="OMA" id="FTSHHYY"/>
<dbReference type="PANTHER" id="PTHR45724:SF13">
    <property type="entry name" value="AQUAPORIN NIP1-1-RELATED"/>
    <property type="match status" value="1"/>
</dbReference>
<dbReference type="EMBL" id="JAHRHJ020000003">
    <property type="protein sequence ID" value="KAH9322551.1"/>
    <property type="molecule type" value="Genomic_DNA"/>
</dbReference>
<dbReference type="PANTHER" id="PTHR45724">
    <property type="entry name" value="AQUAPORIN NIP2-1"/>
    <property type="match status" value="1"/>
</dbReference>
<dbReference type="Proteomes" id="UP000824469">
    <property type="component" value="Unassembled WGS sequence"/>
</dbReference>
<evidence type="ECO:0000256" key="3">
    <source>
        <dbReference type="ARBA" id="ARBA00022692"/>
    </source>
</evidence>
<evidence type="ECO:0000313" key="9">
    <source>
        <dbReference type="Proteomes" id="UP000824469"/>
    </source>
</evidence>
<comment type="caution">
    <text evidence="8">The sequence shown here is derived from an EMBL/GenBank/DDBJ whole genome shotgun (WGS) entry which is preliminary data.</text>
</comment>
<dbReference type="PROSITE" id="PS00221">
    <property type="entry name" value="MIP"/>
    <property type="match status" value="1"/>
</dbReference>
<evidence type="ECO:0000256" key="4">
    <source>
        <dbReference type="ARBA" id="ARBA00022989"/>
    </source>
</evidence>
<proteinExistence type="inferred from homology"/>
<dbReference type="InterPro" id="IPR022357">
    <property type="entry name" value="MIP_CS"/>
</dbReference>
<dbReference type="Pfam" id="PF00230">
    <property type="entry name" value="MIP"/>
    <property type="match status" value="1"/>
</dbReference>
<dbReference type="GO" id="GO:0016020">
    <property type="term" value="C:membrane"/>
    <property type="evidence" value="ECO:0007669"/>
    <property type="project" value="UniProtKB-SubCell"/>
</dbReference>
<evidence type="ECO:0000256" key="5">
    <source>
        <dbReference type="ARBA" id="ARBA00023136"/>
    </source>
</evidence>
<sequence>MAAELSSAEMGALTSNGNKNGGFDDVKIFAGRDLEVGGSLSHVPATPASVMPSAKFVKKVGAEIIGTFFLMIAGCGSVVVDKKSDGSITHLGVSLVWGMVVMIMIYSVGHISGAHFNPAVTLAFATTRKFPLINIPGYIGAQVCASIGAAYVLRLLFGEVAHMAATVPTGSDMQSFVLEIFITFLLMFVVSAVATDTKAVGEMAGLAVGTTIAMNVLIAGPISGASMNPARSIGSAIAGNKYTSFWIYMVAPIVGAIAGALSYDLIRLTDRPVHEITKSGSLLRSLRSRSSIH</sequence>
<dbReference type="GO" id="GO:0015267">
    <property type="term" value="F:channel activity"/>
    <property type="evidence" value="ECO:0007669"/>
    <property type="project" value="InterPro"/>
</dbReference>
<accession>A0AA38LFZ8</accession>
<organism evidence="8 9">
    <name type="scientific">Taxus chinensis</name>
    <name type="common">Chinese yew</name>
    <name type="synonym">Taxus wallichiana var. chinensis</name>
    <dbReference type="NCBI Taxonomy" id="29808"/>
    <lineage>
        <taxon>Eukaryota</taxon>
        <taxon>Viridiplantae</taxon>
        <taxon>Streptophyta</taxon>
        <taxon>Embryophyta</taxon>
        <taxon>Tracheophyta</taxon>
        <taxon>Spermatophyta</taxon>
        <taxon>Pinopsida</taxon>
        <taxon>Pinidae</taxon>
        <taxon>Conifers II</taxon>
        <taxon>Cupressales</taxon>
        <taxon>Taxaceae</taxon>
        <taxon>Taxus</taxon>
    </lineage>
</organism>
<keyword evidence="4 7" id="KW-1133">Transmembrane helix</keyword>
<dbReference type="SUPFAM" id="SSF81338">
    <property type="entry name" value="Aquaporin-like"/>
    <property type="match status" value="1"/>
</dbReference>